<evidence type="ECO:0000313" key="2">
    <source>
        <dbReference type="EMBL" id="WIW95438.1"/>
    </source>
</evidence>
<gene>
    <name evidence="2" type="ORF">QQX03_10935</name>
</gene>
<name>A0A9Y2F4T9_9SPHN</name>
<evidence type="ECO:0000256" key="1">
    <source>
        <dbReference type="SAM" id="MobiDB-lite"/>
    </source>
</evidence>
<dbReference type="KEGG" id="arue:QQX03_10935"/>
<evidence type="ECO:0000313" key="3">
    <source>
        <dbReference type="Proteomes" id="UP001231445"/>
    </source>
</evidence>
<dbReference type="Proteomes" id="UP001231445">
    <property type="component" value="Chromosome"/>
</dbReference>
<reference evidence="2 3" key="1">
    <citation type="submission" date="2023-06" db="EMBL/GenBank/DDBJ databases">
        <title>Altererythrobacter rubellus NBRC 112769 genome.</title>
        <authorList>
            <person name="Zhang K."/>
        </authorList>
    </citation>
    <scope>NUCLEOTIDE SEQUENCE [LARGE SCALE GENOMIC DNA]</scope>
    <source>
        <strain evidence="2 3">NBRC 112769</strain>
    </source>
</reference>
<sequence>MSESELSRPIKVRALPADPVVIEASEAERAVLAERFSLTSVDDLHATIELEQRAKTIRATGTLKARITQVCAISREDFVTKIEEPLAFSFVEEFEPEPNDADEIEIELAADDLDEIEYSGITFDLGEAVAQSLGLAIDPYAEGPNADAARKAAGISSDDEPSGPLAEALKSLKKD</sequence>
<accession>A0A9Y2F4T9</accession>
<dbReference type="InterPro" id="IPR003772">
    <property type="entry name" value="YceD"/>
</dbReference>
<organism evidence="2 3">
    <name type="scientific">Altererythrobacter rubellus</name>
    <dbReference type="NCBI Taxonomy" id="2173831"/>
    <lineage>
        <taxon>Bacteria</taxon>
        <taxon>Pseudomonadati</taxon>
        <taxon>Pseudomonadota</taxon>
        <taxon>Alphaproteobacteria</taxon>
        <taxon>Sphingomonadales</taxon>
        <taxon>Erythrobacteraceae</taxon>
        <taxon>Altererythrobacter</taxon>
    </lineage>
</organism>
<protein>
    <submittedName>
        <fullName evidence="2">YceD family protein</fullName>
    </submittedName>
</protein>
<dbReference type="Pfam" id="PF02620">
    <property type="entry name" value="YceD"/>
    <property type="match status" value="1"/>
</dbReference>
<dbReference type="EMBL" id="CP127221">
    <property type="protein sequence ID" value="WIW95438.1"/>
    <property type="molecule type" value="Genomic_DNA"/>
</dbReference>
<dbReference type="AlphaFoldDB" id="A0A9Y2F4T9"/>
<feature type="region of interest" description="Disordered" evidence="1">
    <location>
        <begin position="147"/>
        <end position="175"/>
    </location>
</feature>
<keyword evidence="3" id="KW-1185">Reference proteome</keyword>
<proteinExistence type="predicted"/>
<dbReference type="RefSeq" id="WP_285975753.1">
    <property type="nucleotide sequence ID" value="NZ_CP127221.1"/>
</dbReference>